<dbReference type="InterPro" id="IPR009200">
    <property type="entry name" value="DUF1269_membrane"/>
</dbReference>
<dbReference type="Pfam" id="PF06897">
    <property type="entry name" value="DUF1269"/>
    <property type="match status" value="1"/>
</dbReference>
<comment type="caution">
    <text evidence="1">The sequence shown here is derived from an EMBL/GenBank/DDBJ whole genome shotgun (WGS) entry which is preliminary data.</text>
</comment>
<protein>
    <submittedName>
        <fullName evidence="1">DUF1269 domain-containing protein</fullName>
    </submittedName>
</protein>
<evidence type="ECO:0000313" key="1">
    <source>
        <dbReference type="EMBL" id="MFM0002405.1"/>
    </source>
</evidence>
<evidence type="ECO:0000313" key="2">
    <source>
        <dbReference type="Proteomes" id="UP001629230"/>
    </source>
</evidence>
<name>A0ABW9AQP3_9BURK</name>
<reference evidence="1 2" key="1">
    <citation type="journal article" date="2024" name="Chem. Sci.">
        <title>Discovery of megapolipeptins by genome mining of a Burkholderiales bacteria collection.</title>
        <authorList>
            <person name="Paulo B.S."/>
            <person name="Recchia M.J.J."/>
            <person name="Lee S."/>
            <person name="Fergusson C.H."/>
            <person name="Romanowski S.B."/>
            <person name="Hernandez A."/>
            <person name="Krull N."/>
            <person name="Liu D.Y."/>
            <person name="Cavanagh H."/>
            <person name="Bos A."/>
            <person name="Gray C.A."/>
            <person name="Murphy B.T."/>
            <person name="Linington R.G."/>
            <person name="Eustaquio A.S."/>
        </authorList>
    </citation>
    <scope>NUCLEOTIDE SEQUENCE [LARGE SCALE GENOMIC DNA]</scope>
    <source>
        <strain evidence="1 2">RL17-350-BIC-A</strain>
    </source>
</reference>
<organism evidence="1 2">
    <name type="scientific">Paraburkholderia dipogonis</name>
    <dbReference type="NCBI Taxonomy" id="1211383"/>
    <lineage>
        <taxon>Bacteria</taxon>
        <taxon>Pseudomonadati</taxon>
        <taxon>Pseudomonadota</taxon>
        <taxon>Betaproteobacteria</taxon>
        <taxon>Burkholderiales</taxon>
        <taxon>Burkholderiaceae</taxon>
        <taxon>Paraburkholderia</taxon>
    </lineage>
</organism>
<keyword evidence="2" id="KW-1185">Reference proteome</keyword>
<accession>A0ABW9AQP3</accession>
<proteinExistence type="predicted"/>
<dbReference type="EMBL" id="JAQQEZ010000009">
    <property type="protein sequence ID" value="MFM0002405.1"/>
    <property type="molecule type" value="Genomic_DNA"/>
</dbReference>
<dbReference type="Proteomes" id="UP001629230">
    <property type="component" value="Unassembled WGS sequence"/>
</dbReference>
<sequence length="151" mass="15809">MAQQLIVAVFDRVDVAERAGRDFRNFEEKDLGFKIESGVLVQKDAIGQLNVLDKYTRPFWGTVIGALTGGLIGMLGGPAGAIVGFTVGASGGLAGHAIKETLDNELVASIASKLTAGSVAFILEAQEASPFEVDNIVLGYGGSVFRKPLGR</sequence>
<gene>
    <name evidence="1" type="ORF">PQR57_15400</name>
</gene>